<protein>
    <submittedName>
        <fullName evidence="4">Longin domain-containing protein</fullName>
    </submittedName>
</protein>
<organism evidence="4">
    <name type="scientific">Hydatigena taeniaeformis</name>
    <name type="common">Feline tapeworm</name>
    <name type="synonym">Taenia taeniaeformis</name>
    <dbReference type="NCBI Taxonomy" id="6205"/>
    <lineage>
        <taxon>Eukaryota</taxon>
        <taxon>Metazoa</taxon>
        <taxon>Spiralia</taxon>
        <taxon>Lophotrochozoa</taxon>
        <taxon>Platyhelminthes</taxon>
        <taxon>Cestoda</taxon>
        <taxon>Eucestoda</taxon>
        <taxon>Cyclophyllidea</taxon>
        <taxon>Taeniidae</taxon>
        <taxon>Hydatigera</taxon>
    </lineage>
</organism>
<evidence type="ECO:0000256" key="1">
    <source>
        <dbReference type="SAM" id="MobiDB-lite"/>
    </source>
</evidence>
<accession>A0A0R3WYB7</accession>
<evidence type="ECO:0000313" key="2">
    <source>
        <dbReference type="EMBL" id="VDM27572.1"/>
    </source>
</evidence>
<feature type="compositionally biased region" description="Polar residues" evidence="1">
    <location>
        <begin position="42"/>
        <end position="53"/>
    </location>
</feature>
<dbReference type="EMBL" id="UYWX01008830">
    <property type="protein sequence ID" value="VDM27572.1"/>
    <property type="molecule type" value="Genomic_DNA"/>
</dbReference>
<feature type="region of interest" description="Disordered" evidence="1">
    <location>
        <begin position="38"/>
        <end position="68"/>
    </location>
</feature>
<proteinExistence type="predicted"/>
<reference evidence="2 3" key="2">
    <citation type="submission" date="2018-11" db="EMBL/GenBank/DDBJ databases">
        <authorList>
            <consortium name="Pathogen Informatics"/>
        </authorList>
    </citation>
    <scope>NUCLEOTIDE SEQUENCE [LARGE SCALE GENOMIC DNA]</scope>
</reference>
<evidence type="ECO:0000313" key="4">
    <source>
        <dbReference type="WBParaSite" id="TTAC_0000575701-mRNA-1"/>
    </source>
</evidence>
<keyword evidence="3" id="KW-1185">Reference proteome</keyword>
<evidence type="ECO:0000313" key="3">
    <source>
        <dbReference type="Proteomes" id="UP000274429"/>
    </source>
</evidence>
<gene>
    <name evidence="2" type="ORF">TTAC_LOCUS5742</name>
</gene>
<reference evidence="4" key="1">
    <citation type="submission" date="2017-02" db="UniProtKB">
        <authorList>
            <consortium name="WormBaseParasite"/>
        </authorList>
    </citation>
    <scope>IDENTIFICATION</scope>
</reference>
<dbReference type="Proteomes" id="UP000274429">
    <property type="component" value="Unassembled WGS sequence"/>
</dbReference>
<dbReference type="AlphaFoldDB" id="A0A0R3WYB7"/>
<sequence length="189" mass="21725">MYQNSYQLRDESLSMMSFKILLNISGAYLIVTDPEKKKDLSSEPSVSTSSYKTSQEDAIVPENEGSKEETKKTPMIILYSLTKGNNNSCVLVMIDLSKEIADQTSAYRQFTRSAQHMRRTYSIARDFSSRLQPFLQARSNARRSILGSVSFEALSYRVPRPSINLQLSRLRREDKRDKKTKKEVFLCSR</sequence>
<dbReference type="STRING" id="6205.A0A0R3WYB7"/>
<dbReference type="WBParaSite" id="TTAC_0000575701-mRNA-1">
    <property type="protein sequence ID" value="TTAC_0000575701-mRNA-1"/>
    <property type="gene ID" value="TTAC_0000575701"/>
</dbReference>
<name>A0A0R3WYB7_HYDTA</name>